<accession>A0A0C3GD44</accession>
<sequence length="132" mass="15017">MYTHPMLVAVCRCDISVWYITVCYISLLQSRGTGWTNVSRLLTYFPCTQSARHLPLLSDQSVFQSAYPYILPIHPFAIHSHLLLHLPCVSKIGFARHLMDFKLKKNCLGLLVASVHIKLDEQVVLVLYGFLA</sequence>
<name>A0A0C3GD44_PILCF</name>
<dbReference type="Proteomes" id="UP000054166">
    <property type="component" value="Unassembled WGS sequence"/>
</dbReference>
<dbReference type="InParanoid" id="A0A0C3GD44"/>
<gene>
    <name evidence="1" type="ORF">PILCRDRAFT_191417</name>
</gene>
<reference evidence="2" key="2">
    <citation type="submission" date="2015-01" db="EMBL/GenBank/DDBJ databases">
        <title>Evolutionary Origins and Diversification of the Mycorrhizal Mutualists.</title>
        <authorList>
            <consortium name="DOE Joint Genome Institute"/>
            <consortium name="Mycorrhizal Genomics Consortium"/>
            <person name="Kohler A."/>
            <person name="Kuo A."/>
            <person name="Nagy L.G."/>
            <person name="Floudas D."/>
            <person name="Copeland A."/>
            <person name="Barry K.W."/>
            <person name="Cichocki N."/>
            <person name="Veneault-Fourrey C."/>
            <person name="LaButti K."/>
            <person name="Lindquist E.A."/>
            <person name="Lipzen A."/>
            <person name="Lundell T."/>
            <person name="Morin E."/>
            <person name="Murat C."/>
            <person name="Riley R."/>
            <person name="Ohm R."/>
            <person name="Sun H."/>
            <person name="Tunlid A."/>
            <person name="Henrissat B."/>
            <person name="Grigoriev I.V."/>
            <person name="Hibbett D.S."/>
            <person name="Martin F."/>
        </authorList>
    </citation>
    <scope>NUCLEOTIDE SEQUENCE [LARGE SCALE GENOMIC DNA]</scope>
    <source>
        <strain evidence="2">F 1598</strain>
    </source>
</reference>
<evidence type="ECO:0000313" key="2">
    <source>
        <dbReference type="Proteomes" id="UP000054166"/>
    </source>
</evidence>
<protein>
    <submittedName>
        <fullName evidence="1">Uncharacterized protein</fullName>
    </submittedName>
</protein>
<evidence type="ECO:0000313" key="1">
    <source>
        <dbReference type="EMBL" id="KIM89599.1"/>
    </source>
</evidence>
<dbReference type="HOGENOM" id="CLU_1917832_0_0_1"/>
<proteinExistence type="predicted"/>
<organism evidence="1 2">
    <name type="scientific">Piloderma croceum (strain F 1598)</name>
    <dbReference type="NCBI Taxonomy" id="765440"/>
    <lineage>
        <taxon>Eukaryota</taxon>
        <taxon>Fungi</taxon>
        <taxon>Dikarya</taxon>
        <taxon>Basidiomycota</taxon>
        <taxon>Agaricomycotina</taxon>
        <taxon>Agaricomycetes</taxon>
        <taxon>Agaricomycetidae</taxon>
        <taxon>Atheliales</taxon>
        <taxon>Atheliaceae</taxon>
        <taxon>Piloderma</taxon>
    </lineage>
</organism>
<dbReference type="AlphaFoldDB" id="A0A0C3GD44"/>
<dbReference type="EMBL" id="KN832974">
    <property type="protein sequence ID" value="KIM89599.1"/>
    <property type="molecule type" value="Genomic_DNA"/>
</dbReference>
<keyword evidence="2" id="KW-1185">Reference proteome</keyword>
<reference evidence="1 2" key="1">
    <citation type="submission" date="2014-04" db="EMBL/GenBank/DDBJ databases">
        <authorList>
            <consortium name="DOE Joint Genome Institute"/>
            <person name="Kuo A."/>
            <person name="Tarkka M."/>
            <person name="Buscot F."/>
            <person name="Kohler A."/>
            <person name="Nagy L.G."/>
            <person name="Floudas D."/>
            <person name="Copeland A."/>
            <person name="Barry K.W."/>
            <person name="Cichocki N."/>
            <person name="Veneault-Fourrey C."/>
            <person name="LaButti K."/>
            <person name="Lindquist E.A."/>
            <person name="Lipzen A."/>
            <person name="Lundell T."/>
            <person name="Morin E."/>
            <person name="Murat C."/>
            <person name="Sun H."/>
            <person name="Tunlid A."/>
            <person name="Henrissat B."/>
            <person name="Grigoriev I.V."/>
            <person name="Hibbett D.S."/>
            <person name="Martin F."/>
            <person name="Nordberg H.P."/>
            <person name="Cantor M.N."/>
            <person name="Hua S.X."/>
        </authorList>
    </citation>
    <scope>NUCLEOTIDE SEQUENCE [LARGE SCALE GENOMIC DNA]</scope>
    <source>
        <strain evidence="1 2">F 1598</strain>
    </source>
</reference>